<evidence type="ECO:0000313" key="2">
    <source>
        <dbReference type="Proteomes" id="UP001320178"/>
    </source>
</evidence>
<organism evidence="1 2">
    <name type="scientific">Billgrantia desiderata</name>
    <dbReference type="NCBI Taxonomy" id="52021"/>
    <lineage>
        <taxon>Bacteria</taxon>
        <taxon>Pseudomonadati</taxon>
        <taxon>Pseudomonadota</taxon>
        <taxon>Gammaproteobacteria</taxon>
        <taxon>Oceanospirillales</taxon>
        <taxon>Halomonadaceae</taxon>
        <taxon>Billgrantia</taxon>
    </lineage>
</organism>
<protein>
    <submittedName>
        <fullName evidence="1">Uncharacterized protein</fullName>
    </submittedName>
</protein>
<dbReference type="RefSeq" id="WP_234240923.1">
    <property type="nucleotide sequence ID" value="NZ_JABFTS010000016.1"/>
</dbReference>
<comment type="caution">
    <text evidence="1">The sequence shown here is derived from an EMBL/GenBank/DDBJ whole genome shotgun (WGS) entry which is preliminary data.</text>
</comment>
<name>A0AAW4Z2M8_9GAMM</name>
<gene>
    <name evidence="1" type="ORF">HOP61_21360</name>
</gene>
<proteinExistence type="predicted"/>
<evidence type="ECO:0000313" key="1">
    <source>
        <dbReference type="EMBL" id="MCE8053846.1"/>
    </source>
</evidence>
<sequence length="282" mass="32989">MEKIYRVLVIFQKVNGEPGFLYGHGIEWDLTSLDYKKLKWTRLNITGNVEVGFRDYEKEEDFKKEISGGELVIDEEITLKIPNVISEEMLIEKDFTKEEEFNPFINLCSFATYLFYPEQDFQDVENTISQSKALGKIKKKFGVDLEKHPHLLFSFGLYYPVRIEERFKYYGKESSPNCSIQLHDYFNKYEGCDVKIIVEGDGVRHTEKFKLSNLKREFECGFSPDSVETIILRNDEKIYRSKSLLVKKIHITMNYQSGPDLMVGNKKIHRHSSTDIVIGDDE</sequence>
<dbReference type="AlphaFoldDB" id="A0AAW4Z2M8"/>
<accession>A0AAW4Z2M8</accession>
<dbReference type="Proteomes" id="UP001320178">
    <property type="component" value="Unassembled WGS sequence"/>
</dbReference>
<reference evidence="1" key="1">
    <citation type="submission" date="2020-05" db="EMBL/GenBank/DDBJ databases">
        <authorList>
            <person name="Wang L."/>
            <person name="Shao Z."/>
        </authorList>
    </citation>
    <scope>NUCLEOTIDE SEQUENCE</scope>
    <source>
        <strain evidence="1">MCCC 1A05776</strain>
    </source>
</reference>
<dbReference type="EMBL" id="JABFTS010000016">
    <property type="protein sequence ID" value="MCE8053846.1"/>
    <property type="molecule type" value="Genomic_DNA"/>
</dbReference>
<reference evidence="1" key="2">
    <citation type="journal article" date="2021" name="Front. Microbiol.">
        <title>Aerobic Denitrification and Heterotrophic Sulfur Oxidation in the Genus Halomonas Revealed by Six Novel Species Characterizations and Genome-Based Analysis.</title>
        <authorList>
            <person name="Wang L."/>
            <person name="Shao Z."/>
        </authorList>
    </citation>
    <scope>NUCLEOTIDE SEQUENCE</scope>
    <source>
        <strain evidence="1">MCCC 1A05776</strain>
    </source>
</reference>